<gene>
    <name evidence="2" type="ORF">SAMN05444858_13031</name>
</gene>
<dbReference type="PANTHER" id="PTHR34293">
    <property type="entry name" value="HTH-TYPE TRANSCRIPTIONAL REGULATOR TRMBL2"/>
    <property type="match status" value="1"/>
</dbReference>
<dbReference type="SUPFAM" id="SSF46785">
    <property type="entry name" value="Winged helix' DNA-binding domain"/>
    <property type="match status" value="1"/>
</dbReference>
<protein>
    <submittedName>
        <fullName evidence="2">Regulatory protein, luxR family</fullName>
    </submittedName>
</protein>
<dbReference type="AlphaFoldDB" id="A0A1N7F4L9"/>
<sequence>MDEPTTWWSDAGLPPAAGQVLEHLVAHPESTPAEIAEALGLPSRGVALALRTLSDELLAVRVSLSPARWSANPPRAAIESLLARRSARLANVRLQAERLHEVYTETVDRRFIGDQFEVLDSPQRLNARYEHHLRSAQREVLHLVMPPYVAPTEQLPERMGAQGEAMARGVRFRSVYDSGSFDDELSLRTAREGGSLGGQIRLSNGLPMKLVMFDDVAAIMSLKPDDPAAGSLLVYARPLLRVLRVLFEELWEHGQPWSEAGPVAPPDPDLRPAPDPRMLQVLRFMALGMKDDAIARALGLSRRTVQQTVSDVGALLGARTRFQIALRAQQRGWLDDVPDDPGQVEHRADQFAYLIGG</sequence>
<reference evidence="2 3" key="1">
    <citation type="submission" date="2017-01" db="EMBL/GenBank/DDBJ databases">
        <authorList>
            <person name="Mah S.A."/>
            <person name="Swanson W.J."/>
            <person name="Moy G.W."/>
            <person name="Vacquier V.D."/>
        </authorList>
    </citation>
    <scope>NUCLEOTIDE SEQUENCE [LARGE SCALE GENOMIC DNA]</scope>
    <source>
        <strain evidence="2 3">DSM 45758</strain>
    </source>
</reference>
<dbReference type="InterPro" id="IPR016032">
    <property type="entry name" value="Sig_transdc_resp-reg_C-effctor"/>
</dbReference>
<dbReference type="InterPro" id="IPR051797">
    <property type="entry name" value="TrmB-like"/>
</dbReference>
<keyword evidence="3" id="KW-1185">Reference proteome</keyword>
<dbReference type="RefSeq" id="WP_076473812.1">
    <property type="nucleotide sequence ID" value="NZ_FTNF01000030.1"/>
</dbReference>
<evidence type="ECO:0000259" key="1">
    <source>
        <dbReference type="SMART" id="SM00421"/>
    </source>
</evidence>
<evidence type="ECO:0000313" key="3">
    <source>
        <dbReference type="Proteomes" id="UP000186004"/>
    </source>
</evidence>
<dbReference type="EMBL" id="FTNF01000030">
    <property type="protein sequence ID" value="SIR95192.1"/>
    <property type="molecule type" value="Genomic_DNA"/>
</dbReference>
<accession>A0A1N7F4L9</accession>
<name>A0A1N7F4L9_9ACTN</name>
<dbReference type="PANTHER" id="PTHR34293:SF1">
    <property type="entry name" value="HTH-TYPE TRANSCRIPTIONAL REGULATOR TRMBL2"/>
    <property type="match status" value="1"/>
</dbReference>
<dbReference type="SUPFAM" id="SSF46894">
    <property type="entry name" value="C-terminal effector domain of the bipartite response regulators"/>
    <property type="match status" value="1"/>
</dbReference>
<dbReference type="SMART" id="SM00421">
    <property type="entry name" value="HTH_LUXR"/>
    <property type="match status" value="1"/>
</dbReference>
<dbReference type="Proteomes" id="UP000186004">
    <property type="component" value="Unassembled WGS sequence"/>
</dbReference>
<dbReference type="OrthoDB" id="4266042at2"/>
<dbReference type="InterPro" id="IPR036390">
    <property type="entry name" value="WH_DNA-bd_sf"/>
</dbReference>
<evidence type="ECO:0000313" key="2">
    <source>
        <dbReference type="EMBL" id="SIR95192.1"/>
    </source>
</evidence>
<dbReference type="GO" id="GO:0003677">
    <property type="term" value="F:DNA binding"/>
    <property type="evidence" value="ECO:0007669"/>
    <property type="project" value="InterPro"/>
</dbReference>
<feature type="domain" description="HTH luxR-type" evidence="1">
    <location>
        <begin position="271"/>
        <end position="328"/>
    </location>
</feature>
<dbReference type="GO" id="GO:0006355">
    <property type="term" value="P:regulation of DNA-templated transcription"/>
    <property type="evidence" value="ECO:0007669"/>
    <property type="project" value="InterPro"/>
</dbReference>
<dbReference type="Gene3D" id="1.10.10.10">
    <property type="entry name" value="Winged helix-like DNA-binding domain superfamily/Winged helix DNA-binding domain"/>
    <property type="match status" value="2"/>
</dbReference>
<organism evidence="2 3">
    <name type="scientific">Micromonospora avicenniae</name>
    <dbReference type="NCBI Taxonomy" id="1198245"/>
    <lineage>
        <taxon>Bacteria</taxon>
        <taxon>Bacillati</taxon>
        <taxon>Actinomycetota</taxon>
        <taxon>Actinomycetes</taxon>
        <taxon>Micromonosporales</taxon>
        <taxon>Micromonosporaceae</taxon>
        <taxon>Micromonospora</taxon>
    </lineage>
</organism>
<dbReference type="InterPro" id="IPR036388">
    <property type="entry name" value="WH-like_DNA-bd_sf"/>
</dbReference>
<dbReference type="STRING" id="1198245.SAMN05444858_13031"/>
<proteinExistence type="predicted"/>
<dbReference type="InterPro" id="IPR000792">
    <property type="entry name" value="Tscrpt_reg_LuxR_C"/>
</dbReference>